<accession>A0A6I8Q577</accession>
<dbReference type="PANTHER" id="PTHR16165:SF29">
    <property type="entry name" value="NXPE FAMILY MEMBER 2"/>
    <property type="match status" value="1"/>
</dbReference>
<proteinExistence type="inferred from homology"/>
<evidence type="ECO:0000313" key="3">
    <source>
        <dbReference type="Ensembl" id="ENSXETP00000063456"/>
    </source>
</evidence>
<dbReference type="Ensembl" id="ENSXETT00000064782">
    <property type="protein sequence ID" value="ENSXETP00000063456"/>
    <property type="gene ID" value="ENSXETG00000031143"/>
</dbReference>
<dbReference type="Pfam" id="PF24536">
    <property type="entry name" value="NXPE4_C"/>
    <property type="match status" value="1"/>
</dbReference>
<dbReference type="AlphaFoldDB" id="A0A6I8Q577"/>
<dbReference type="Pfam" id="PF06312">
    <property type="entry name" value="Neurexophilin"/>
    <property type="match status" value="1"/>
</dbReference>
<name>A0A6I8Q577_XENTR</name>
<dbReference type="GeneTree" id="ENSGT00950000182866"/>
<sequence length="570" mass="65281">MLSLPVSVPDLYVTFVCQRIYLEFTSGTSSMAIIKPRPIAVVVGTAIFLLSFMWHRNTNQMSLFHTSLNRIGPLQENVTLPKGPSELQVKINDIFNRVQKLIPNVTLTNPNMATNGKNSKAFIVNSREKYCVGEDLVVQLDMYDSLGNRKTYGGDFILTRIFSPESHATISGRIEDFNNGTYSVYFPLHWQGRVKFSAMLFHPSEGISALWRSRHSSSGVIGFSGRFVHLNEEAVTTCGFNLETKEEVCEYLDPDDEEAFYCIKPKNLPCECLHDMKAIDLYASYLSTEEKQLFQRSNIGVEIPPNFEFVNVVDCNKVSSEKPKCQTGMSSPFPSGYFYNGVWNPVYCTVSNYNTAESFTKCLQGKKLFLIGDSTLRQFIMYFTEDIQIVKYFGYHGRQWQFWEQTLLAINIEKDIYVSYKRHGFPLESFMFYYFKEDKYTSRQIDQQGGGKDTIIVITMGQHFRQFPLQLFIRRAINIRKAIERLFIRSPETKVIIKTENTREMNAPVERIGDFHGYTQYLVLREVFQGINVGFVDAWDMTVSSATATVHPPGNTFQGIMSLTFTFACS</sequence>
<dbReference type="SUPFAM" id="SSF81296">
    <property type="entry name" value="E set domains"/>
    <property type="match status" value="1"/>
</dbReference>
<feature type="domain" description="NXPE C-terminal" evidence="2">
    <location>
        <begin position="343"/>
        <end position="569"/>
    </location>
</feature>
<evidence type="ECO:0000259" key="2">
    <source>
        <dbReference type="Pfam" id="PF24536"/>
    </source>
</evidence>
<protein>
    <recommendedName>
        <fullName evidence="2">NXPE C-terminal domain-containing protein</fullName>
    </recommendedName>
</protein>
<evidence type="ECO:0000256" key="1">
    <source>
        <dbReference type="ARBA" id="ARBA00005431"/>
    </source>
</evidence>
<reference evidence="3" key="2">
    <citation type="submission" date="2020-05" db="UniProtKB">
        <authorList>
            <consortium name="Ensembl"/>
        </authorList>
    </citation>
    <scope>IDENTIFICATION</scope>
</reference>
<dbReference type="InterPro" id="IPR057106">
    <property type="entry name" value="NXPE4_C"/>
</dbReference>
<dbReference type="PANTHER" id="PTHR16165">
    <property type="entry name" value="NXPE FAMILY MEMBER"/>
    <property type="match status" value="1"/>
</dbReference>
<dbReference type="InParanoid" id="A0A6I8Q577"/>
<organism evidence="3">
    <name type="scientific">Xenopus tropicalis</name>
    <name type="common">Western clawed frog</name>
    <name type="synonym">Silurana tropicalis</name>
    <dbReference type="NCBI Taxonomy" id="8364"/>
    <lineage>
        <taxon>Eukaryota</taxon>
        <taxon>Metazoa</taxon>
        <taxon>Chordata</taxon>
        <taxon>Craniata</taxon>
        <taxon>Vertebrata</taxon>
        <taxon>Euteleostomi</taxon>
        <taxon>Amphibia</taxon>
        <taxon>Batrachia</taxon>
        <taxon>Anura</taxon>
        <taxon>Pipoidea</taxon>
        <taxon>Pipidae</taxon>
        <taxon>Xenopodinae</taxon>
        <taxon>Xenopus</taxon>
        <taxon>Silurana</taxon>
    </lineage>
</organism>
<dbReference type="InterPro" id="IPR026845">
    <property type="entry name" value="NXPH/NXPE"/>
</dbReference>
<reference evidence="3" key="1">
    <citation type="journal article" date="2010" name="Science">
        <title>The genome of the Western clawed frog Xenopus tropicalis.</title>
        <authorList>
            <person name="Hellsten U."/>
            <person name="Harland R.M."/>
            <person name="Gilchrist M.J."/>
            <person name="Hendrix D."/>
            <person name="Jurka J."/>
            <person name="Kapitonov V."/>
            <person name="Ovcharenko I."/>
            <person name="Putnam N.H."/>
            <person name="Shu S."/>
            <person name="Taher L."/>
            <person name="Blitz I.L."/>
            <person name="Blumberg B."/>
            <person name="Dichmann D.S."/>
            <person name="Dubchak I."/>
            <person name="Amaya E."/>
            <person name="Detter J.C."/>
            <person name="Fletcher R."/>
            <person name="Gerhard D.S."/>
            <person name="Goodstein D."/>
            <person name="Graves T."/>
            <person name="Grigoriev I.V."/>
            <person name="Grimwood J."/>
            <person name="Kawashima T."/>
            <person name="Lindquist E."/>
            <person name="Lucas S.M."/>
            <person name="Mead P.E."/>
            <person name="Mitros T."/>
            <person name="Ogino H."/>
            <person name="Ohta Y."/>
            <person name="Poliakov A.V."/>
            <person name="Pollet N."/>
            <person name="Robert J."/>
            <person name="Salamov A."/>
            <person name="Sater A.K."/>
            <person name="Schmutz J."/>
            <person name="Terry A."/>
            <person name="Vize P.D."/>
            <person name="Warren W.C."/>
            <person name="Wells D."/>
            <person name="Wills A."/>
            <person name="Wilson R.K."/>
            <person name="Zimmerman L.B."/>
            <person name="Zorn A.M."/>
            <person name="Grainger R."/>
            <person name="Grammer T."/>
            <person name="Khokha M.K."/>
            <person name="Richardson P.M."/>
            <person name="Rokhsar D.S."/>
        </authorList>
    </citation>
    <scope>NUCLEOTIDE SEQUENCE [LARGE SCALE GENOMIC DNA]</scope>
    <source>
        <strain evidence="3">Nigerian</strain>
    </source>
</reference>
<comment type="similarity">
    <text evidence="1">Belongs to the NXPE family.</text>
</comment>
<dbReference type="InterPro" id="IPR014756">
    <property type="entry name" value="Ig_E-set"/>
</dbReference>